<gene>
    <name evidence="1" type="ORF">LCGC14_0041140</name>
</gene>
<organism evidence="1">
    <name type="scientific">marine sediment metagenome</name>
    <dbReference type="NCBI Taxonomy" id="412755"/>
    <lineage>
        <taxon>unclassified sequences</taxon>
        <taxon>metagenomes</taxon>
        <taxon>ecological metagenomes</taxon>
    </lineage>
</organism>
<protein>
    <recommendedName>
        <fullName evidence="2">Lipoprotein</fullName>
    </recommendedName>
</protein>
<sequence length="396" mass="44267">MSMLTIRTTFSLFVLSVLALTGCSTTSVKSTEFVPVVQNATPLDESLLLDVGVMVFDPGIDEVDRDDLDRTNFEIRRAESRYAPYLMADTLQRSGNWGAVRVLPSDSSVMDVFLEGQILLSDGEGMMVKVTVSDATGREWYTRVYEEHISQYSYDQTQRQLHDPFQVVYNTIANDLLAYVQDNVSDEQIRNIRTVSELQFAANFAPDIFGSYVTTSDRGITSVARLPAENDPSLRRIRDIRERDNLFVDTVQDYYATYTREMRGPYDAWREQSYHETMALDEAERSARRRFIAGAAAIVGGIAAVGSQNSAVAQTAGIVGVGAGAYLVRSGFDRSAEARMHIAALQELGESLQSEIAPKVIELDDRTIMLTGTVEEQYEQWRDILMEIYLTETGGV</sequence>
<dbReference type="AlphaFoldDB" id="A0A0F9VY17"/>
<evidence type="ECO:0000313" key="1">
    <source>
        <dbReference type="EMBL" id="KKO08995.1"/>
    </source>
</evidence>
<reference evidence="1" key="1">
    <citation type="journal article" date="2015" name="Nature">
        <title>Complex archaea that bridge the gap between prokaryotes and eukaryotes.</title>
        <authorList>
            <person name="Spang A."/>
            <person name="Saw J.H."/>
            <person name="Jorgensen S.L."/>
            <person name="Zaremba-Niedzwiedzka K."/>
            <person name="Martijn J."/>
            <person name="Lind A.E."/>
            <person name="van Eijk R."/>
            <person name="Schleper C."/>
            <person name="Guy L."/>
            <person name="Ettema T.J."/>
        </authorList>
    </citation>
    <scope>NUCLEOTIDE SEQUENCE</scope>
</reference>
<comment type="caution">
    <text evidence="1">The sequence shown here is derived from an EMBL/GenBank/DDBJ whole genome shotgun (WGS) entry which is preliminary data.</text>
</comment>
<proteinExistence type="predicted"/>
<dbReference type="EMBL" id="LAZR01000008">
    <property type="protein sequence ID" value="KKO08995.1"/>
    <property type="molecule type" value="Genomic_DNA"/>
</dbReference>
<dbReference type="PROSITE" id="PS51257">
    <property type="entry name" value="PROKAR_LIPOPROTEIN"/>
    <property type="match status" value="1"/>
</dbReference>
<evidence type="ECO:0008006" key="2">
    <source>
        <dbReference type="Google" id="ProtNLM"/>
    </source>
</evidence>
<accession>A0A0F9VY17</accession>
<name>A0A0F9VY17_9ZZZZ</name>